<accession>A0A2G6K937</accession>
<dbReference type="PANTHER" id="PTHR30061">
    <property type="entry name" value="MALTOSE-BINDING PERIPLASMIC PROTEIN"/>
    <property type="match status" value="1"/>
</dbReference>
<gene>
    <name evidence="5" type="ORF">CSA56_16395</name>
</gene>
<name>A0A2G6K937_9BACT</name>
<proteinExistence type="inferred from homology"/>
<dbReference type="Proteomes" id="UP000230821">
    <property type="component" value="Unassembled WGS sequence"/>
</dbReference>
<protein>
    <recommendedName>
        <fullName evidence="7">ABC transporter substrate-binding protein</fullName>
    </recommendedName>
</protein>
<keyword evidence="3" id="KW-0732">Signal</keyword>
<dbReference type="EMBL" id="PDSK01000117">
    <property type="protein sequence ID" value="PIE32187.1"/>
    <property type="molecule type" value="Genomic_DNA"/>
</dbReference>
<dbReference type="AlphaFoldDB" id="A0A2G6K937"/>
<comment type="similarity">
    <text evidence="1">Belongs to the bacterial solute-binding protein 1 family.</text>
</comment>
<dbReference type="GO" id="GO:0055052">
    <property type="term" value="C:ATP-binding cassette (ABC) transporter complex, substrate-binding subunit-containing"/>
    <property type="evidence" value="ECO:0007669"/>
    <property type="project" value="TreeGrafter"/>
</dbReference>
<dbReference type="InterPro" id="IPR006059">
    <property type="entry name" value="SBP"/>
</dbReference>
<keyword evidence="4" id="KW-0812">Transmembrane</keyword>
<reference evidence="5 6" key="1">
    <citation type="submission" date="2017-10" db="EMBL/GenBank/DDBJ databases">
        <title>Novel microbial diversity and functional potential in the marine mammal oral microbiome.</title>
        <authorList>
            <person name="Dudek N.K."/>
            <person name="Sun C.L."/>
            <person name="Burstein D."/>
            <person name="Kantor R.S."/>
            <person name="Aliaga Goltsman D.S."/>
            <person name="Bik E.M."/>
            <person name="Thomas B.C."/>
            <person name="Banfield J.F."/>
            <person name="Relman D.A."/>
        </authorList>
    </citation>
    <scope>NUCLEOTIDE SEQUENCE [LARGE SCALE GENOMIC DNA]</scope>
    <source>
        <strain evidence="5">DOLJORAL78_47_16</strain>
    </source>
</reference>
<dbReference type="PANTHER" id="PTHR30061:SF50">
    <property type="entry name" value="MALTOSE_MALTODEXTRIN-BINDING PERIPLASMIC PROTEIN"/>
    <property type="match status" value="1"/>
</dbReference>
<evidence type="ECO:0008006" key="7">
    <source>
        <dbReference type="Google" id="ProtNLM"/>
    </source>
</evidence>
<keyword evidence="4" id="KW-1133">Transmembrane helix</keyword>
<evidence type="ECO:0000256" key="4">
    <source>
        <dbReference type="SAM" id="Phobius"/>
    </source>
</evidence>
<sequence length="464" mass="52729">MRGRKDSVIRKCEVRFLSCCVSDTHTFLKIMLRRLFMKRFTKLFLILLVVNLVVGVYCHISAAETKKLVFWGKQALDRETDDLIKGIVTSWGEKNGVEVEYITVTSEVQKEKYAAAFETHTAPDIIMMDADFCKFYASKGVLVPINDFVDEIKHRAGGMFEGVLPILEYENVLYGLPFQNDIYFFYVRRDLVEEVGEQLPQTWEDVDRISLKIKEKTRLAAFGHPLNEINDNEYSLRIMMWAFGANAFDEEGNVAFNRQESIDMFNFIAKMYKEGTIPRGATTWDDAGNNKAYQMKKAAFIINPGSVYRWMAANDEDLLDKTALTRMPAGPTGLRSNLTTCWSVSLTQDSKEPELAKELLRDLYQPDNYNKIIESAGGRFLPVFRDLFKTDFWKANPKFANLAGMLEDAKVIGYPGPVTTAASEILVQRVISNALLEMLVKGKSSEEAVAQAAEKMQEIVDSMK</sequence>
<dbReference type="Pfam" id="PF13416">
    <property type="entry name" value="SBP_bac_8"/>
    <property type="match status" value="1"/>
</dbReference>
<dbReference type="SUPFAM" id="SSF53850">
    <property type="entry name" value="Periplasmic binding protein-like II"/>
    <property type="match status" value="1"/>
</dbReference>
<evidence type="ECO:0000256" key="3">
    <source>
        <dbReference type="ARBA" id="ARBA00022729"/>
    </source>
</evidence>
<comment type="caution">
    <text evidence="5">The sequence shown here is derived from an EMBL/GenBank/DDBJ whole genome shotgun (WGS) entry which is preliminary data.</text>
</comment>
<keyword evidence="4" id="KW-0472">Membrane</keyword>
<evidence type="ECO:0000256" key="2">
    <source>
        <dbReference type="ARBA" id="ARBA00022448"/>
    </source>
</evidence>
<feature type="transmembrane region" description="Helical" evidence="4">
    <location>
        <begin position="40"/>
        <end position="57"/>
    </location>
</feature>
<organism evidence="5 6">
    <name type="scientific">candidate division KSB3 bacterium</name>
    <dbReference type="NCBI Taxonomy" id="2044937"/>
    <lineage>
        <taxon>Bacteria</taxon>
        <taxon>candidate division KSB3</taxon>
    </lineage>
</organism>
<evidence type="ECO:0000313" key="5">
    <source>
        <dbReference type="EMBL" id="PIE32187.1"/>
    </source>
</evidence>
<evidence type="ECO:0000256" key="1">
    <source>
        <dbReference type="ARBA" id="ARBA00008520"/>
    </source>
</evidence>
<dbReference type="GO" id="GO:0042956">
    <property type="term" value="P:maltodextrin transmembrane transport"/>
    <property type="evidence" value="ECO:0007669"/>
    <property type="project" value="TreeGrafter"/>
</dbReference>
<dbReference type="CDD" id="cd13585">
    <property type="entry name" value="PBP2_TMBP_like"/>
    <property type="match status" value="1"/>
</dbReference>
<dbReference type="Gene3D" id="3.40.190.10">
    <property type="entry name" value="Periplasmic binding protein-like II"/>
    <property type="match status" value="1"/>
</dbReference>
<dbReference type="GO" id="GO:0015768">
    <property type="term" value="P:maltose transport"/>
    <property type="evidence" value="ECO:0007669"/>
    <property type="project" value="TreeGrafter"/>
</dbReference>
<keyword evidence="2" id="KW-0813">Transport</keyword>
<evidence type="ECO:0000313" key="6">
    <source>
        <dbReference type="Proteomes" id="UP000230821"/>
    </source>
</evidence>
<dbReference type="GO" id="GO:1901982">
    <property type="term" value="F:maltose binding"/>
    <property type="evidence" value="ECO:0007669"/>
    <property type="project" value="TreeGrafter"/>
</dbReference>